<feature type="transmembrane region" description="Helical" evidence="1">
    <location>
        <begin position="62"/>
        <end position="79"/>
    </location>
</feature>
<comment type="caution">
    <text evidence="3">The sequence shown here is derived from an EMBL/GenBank/DDBJ whole genome shotgun (WGS) entry which is preliminary data.</text>
</comment>
<feature type="transmembrane region" description="Helical" evidence="1">
    <location>
        <begin position="85"/>
        <end position="103"/>
    </location>
</feature>
<dbReference type="InterPro" id="IPR025513">
    <property type="entry name" value="DUF4401"/>
</dbReference>
<accession>A0AAJ1BJY8</accession>
<feature type="transmembrane region" description="Helical" evidence="1">
    <location>
        <begin position="155"/>
        <end position="177"/>
    </location>
</feature>
<evidence type="ECO:0000313" key="4">
    <source>
        <dbReference type="Proteomes" id="UP001297581"/>
    </source>
</evidence>
<keyword evidence="1" id="KW-0812">Transmembrane</keyword>
<dbReference type="AlphaFoldDB" id="A0AAJ1BJY8"/>
<evidence type="ECO:0000256" key="1">
    <source>
        <dbReference type="SAM" id="Phobius"/>
    </source>
</evidence>
<dbReference type="RefSeq" id="WP_240592294.1">
    <property type="nucleotide sequence ID" value="NZ_JAKUDL010000008.1"/>
</dbReference>
<evidence type="ECO:0000259" key="2">
    <source>
        <dbReference type="Pfam" id="PF14351"/>
    </source>
</evidence>
<keyword evidence="1" id="KW-1133">Transmembrane helix</keyword>
<sequence length="355" mass="39064">MSHSLWQRLNAAGLMADEPDNQLQPLWLTLLTGFAGWVAALFFLAFSIALIESISRFEGSQALVIGLIYTGLARFIYRQAGKMEFLVQLGFAINMAAMIAVVWGIGEAFDIEDEALFLCGAAVLIINAWFARYWLDAQLSLFTAVTFIGIAFEEAQLLGWFLPMLLVLLGVLSGVWLPRSGTGTLGAAGHDNRPWQLAVHPFARRCQHTLFCGALMLPLLLDGRLALWNSALLVLEGSRGQQALVFADMLAFAALMAAVLYQIAGKTLTTLAFTLALTLLYWYFPGLALALGCWVLGWRLAERYYVLLSLLAALGYFSAYYYEMSMTLLAKSLVLMLLGGVLIAMGLYCKRRADA</sequence>
<feature type="transmembrane region" description="Helical" evidence="1">
    <location>
        <begin position="243"/>
        <end position="264"/>
    </location>
</feature>
<evidence type="ECO:0000313" key="3">
    <source>
        <dbReference type="EMBL" id="MCH4296229.1"/>
    </source>
</evidence>
<feature type="transmembrane region" description="Helical" evidence="1">
    <location>
        <begin position="304"/>
        <end position="322"/>
    </location>
</feature>
<dbReference type="Pfam" id="PF14351">
    <property type="entry name" value="DUF4401"/>
    <property type="match status" value="1"/>
</dbReference>
<reference evidence="3 4" key="1">
    <citation type="submission" date="2022-02" db="EMBL/GenBank/DDBJ databases">
        <title>The genome sequence of Shewanella sp. 3B26.</title>
        <authorList>
            <person name="Du J."/>
        </authorList>
    </citation>
    <scope>NUCLEOTIDE SEQUENCE [LARGE SCALE GENOMIC DNA]</scope>
    <source>
        <strain evidence="3 4">3B26</strain>
    </source>
</reference>
<feature type="transmembrane region" description="Helical" evidence="1">
    <location>
        <begin position="328"/>
        <end position="349"/>
    </location>
</feature>
<feature type="transmembrane region" description="Helical" evidence="1">
    <location>
        <begin position="26"/>
        <end position="50"/>
    </location>
</feature>
<feature type="transmembrane region" description="Helical" evidence="1">
    <location>
        <begin position="115"/>
        <end position="135"/>
    </location>
</feature>
<dbReference type="Proteomes" id="UP001297581">
    <property type="component" value="Unassembled WGS sequence"/>
</dbReference>
<protein>
    <submittedName>
        <fullName evidence="3">DUF4401 domain-containing protein</fullName>
    </submittedName>
</protein>
<feature type="transmembrane region" description="Helical" evidence="1">
    <location>
        <begin position="270"/>
        <end position="297"/>
    </location>
</feature>
<keyword evidence="1" id="KW-0472">Membrane</keyword>
<gene>
    <name evidence="3" type="ORF">MJ923_18115</name>
</gene>
<name>A0AAJ1BJY8_9GAMM</name>
<feature type="domain" description="DUF4401" evidence="2">
    <location>
        <begin position="25"/>
        <end position="351"/>
    </location>
</feature>
<dbReference type="EMBL" id="JAKUDL010000008">
    <property type="protein sequence ID" value="MCH4296229.1"/>
    <property type="molecule type" value="Genomic_DNA"/>
</dbReference>
<proteinExistence type="predicted"/>
<organism evidence="3 4">
    <name type="scientific">Shewanella zhuhaiensis</name>
    <dbReference type="NCBI Taxonomy" id="2919576"/>
    <lineage>
        <taxon>Bacteria</taxon>
        <taxon>Pseudomonadati</taxon>
        <taxon>Pseudomonadota</taxon>
        <taxon>Gammaproteobacteria</taxon>
        <taxon>Alteromonadales</taxon>
        <taxon>Shewanellaceae</taxon>
        <taxon>Shewanella</taxon>
    </lineage>
</organism>
<keyword evidence="4" id="KW-1185">Reference proteome</keyword>